<feature type="compositionally biased region" description="Polar residues" evidence="1">
    <location>
        <begin position="167"/>
        <end position="178"/>
    </location>
</feature>
<dbReference type="RefSeq" id="XP_022082166.1">
    <property type="nucleotide sequence ID" value="XM_022226474.1"/>
</dbReference>
<organism evidence="2 3">
    <name type="scientific">Acanthaster planci</name>
    <name type="common">Crown-of-thorns starfish</name>
    <dbReference type="NCBI Taxonomy" id="133434"/>
    <lineage>
        <taxon>Eukaryota</taxon>
        <taxon>Metazoa</taxon>
        <taxon>Echinodermata</taxon>
        <taxon>Eleutherozoa</taxon>
        <taxon>Asterozoa</taxon>
        <taxon>Asteroidea</taxon>
        <taxon>Valvatacea</taxon>
        <taxon>Valvatida</taxon>
        <taxon>Acanthasteridae</taxon>
        <taxon>Acanthaster</taxon>
    </lineage>
</organism>
<evidence type="ECO:0000313" key="3">
    <source>
        <dbReference type="RefSeq" id="XP_022082166.1"/>
    </source>
</evidence>
<proteinExistence type="predicted"/>
<feature type="region of interest" description="Disordered" evidence="1">
    <location>
        <begin position="167"/>
        <end position="246"/>
    </location>
</feature>
<dbReference type="AlphaFoldDB" id="A0A8B7XQ50"/>
<dbReference type="OrthoDB" id="10233642at2759"/>
<sequence length="347" mass="37733">MALVQTIATAVTSALILLQRRENLNVVEPTTSNSHQPSSEYLELYDNTSDQSQTDMHDYTTVSNVPVDLGLTLKSHSTKTKSMAQKINHGPPSVHPAPSNDDPSIAGYDDVVVQNNPKQVAPSDDDPSFSGYDDVVEKNFEQLAVDTEQDRSYVNKTIFAKRHIIQQNIKPVPQQNDGNFGEKRPGREKGQKSLGRVKPVSDPPVSTKDVHDYAEISSNLHPGPESAQANGGQESHSPVKPDRDTSIPTEYVYDYAEVPSVPNPCPALASQRGEVNRDKDPLVATEDVCDYEVPSARHRGPGTFSLVRAENITHGQGPSNDGGYQALDPVGLGRANTYTALSLKNTP</sequence>
<keyword evidence="2" id="KW-1185">Reference proteome</keyword>
<feature type="compositionally biased region" description="Polar residues" evidence="1">
    <location>
        <begin position="227"/>
        <end position="236"/>
    </location>
</feature>
<reference evidence="3" key="1">
    <citation type="submission" date="2025-08" db="UniProtKB">
        <authorList>
            <consortium name="RefSeq"/>
        </authorList>
    </citation>
    <scope>IDENTIFICATION</scope>
</reference>
<accession>A0A8B7XQ50</accession>
<gene>
    <name evidence="3" type="primary">LOC110974668</name>
</gene>
<dbReference type="Proteomes" id="UP000694845">
    <property type="component" value="Unplaced"/>
</dbReference>
<protein>
    <submittedName>
        <fullName evidence="3">Uncharacterized protein LOC110974668</fullName>
    </submittedName>
</protein>
<evidence type="ECO:0000313" key="2">
    <source>
        <dbReference type="Proteomes" id="UP000694845"/>
    </source>
</evidence>
<evidence type="ECO:0000256" key="1">
    <source>
        <dbReference type="SAM" id="MobiDB-lite"/>
    </source>
</evidence>
<dbReference type="GeneID" id="110974668"/>
<dbReference type="KEGG" id="aplc:110974668"/>
<feature type="region of interest" description="Disordered" evidence="1">
    <location>
        <begin position="78"/>
        <end position="109"/>
    </location>
</feature>
<name>A0A8B7XQ50_ACAPL</name>
<feature type="compositionally biased region" description="Basic and acidic residues" evidence="1">
    <location>
        <begin position="180"/>
        <end position="191"/>
    </location>
</feature>